<sequence>MLEILVVLLIIGAIAAIAAPSWISFLNNQKLITARNQVFDVLRQAQSTAKLQHIGHDTKFRQSGDRVEWVIHPVGDTELSTAELLTLPWNTLAEQVQLDPETTLYRKDNVYRVRFNDYGEVNGQLGRVTLSVTSGQVRKRCVIVSSLLGAMRTGESQPQKKDPKCD</sequence>
<dbReference type="InterPro" id="IPR045584">
    <property type="entry name" value="Pilin-like"/>
</dbReference>
<dbReference type="SUPFAM" id="SSF54523">
    <property type="entry name" value="Pili subunits"/>
    <property type="match status" value="1"/>
</dbReference>
<accession>A0A8J7Z1W0</accession>
<organism evidence="1 2">
    <name type="scientific">Myxacorys almedinensis A</name>
    <dbReference type="NCBI Taxonomy" id="2690445"/>
    <lineage>
        <taxon>Bacteria</taxon>
        <taxon>Bacillati</taxon>
        <taxon>Cyanobacteriota</taxon>
        <taxon>Cyanophyceae</taxon>
        <taxon>Leptolyngbyales</taxon>
        <taxon>Leptolyngbyaceae</taxon>
        <taxon>Myxacorys</taxon>
        <taxon>Myxacorys almedinensis</taxon>
    </lineage>
</organism>
<protein>
    <submittedName>
        <fullName evidence="1">Prepilin-type cleavage/methylation domain-containing protein</fullName>
    </submittedName>
</protein>
<name>A0A8J7Z1W0_9CYAN</name>
<evidence type="ECO:0000313" key="1">
    <source>
        <dbReference type="EMBL" id="NDJ16271.1"/>
    </source>
</evidence>
<proteinExistence type="predicted"/>
<dbReference type="Proteomes" id="UP000646053">
    <property type="component" value="Unassembled WGS sequence"/>
</dbReference>
<reference evidence="1" key="1">
    <citation type="submission" date="2019-12" db="EMBL/GenBank/DDBJ databases">
        <title>High-Quality draft genome sequences of three cyanobacteria isolated from the limestone walls of the Old Cathedral of Coimbra.</title>
        <authorList>
            <person name="Tiago I."/>
            <person name="Soares F."/>
            <person name="Portugal A."/>
        </authorList>
    </citation>
    <scope>NUCLEOTIDE SEQUENCE</scope>
    <source>
        <strain evidence="1">A</strain>
    </source>
</reference>
<dbReference type="EMBL" id="WVIE01000003">
    <property type="protein sequence ID" value="NDJ16271.1"/>
    <property type="molecule type" value="Genomic_DNA"/>
</dbReference>
<gene>
    <name evidence="1" type="ORF">GS601_03025</name>
</gene>
<dbReference type="AlphaFoldDB" id="A0A8J7Z1W0"/>
<comment type="caution">
    <text evidence="1">The sequence shown here is derived from an EMBL/GenBank/DDBJ whole genome shotgun (WGS) entry which is preliminary data.</text>
</comment>
<keyword evidence="2" id="KW-1185">Reference proteome</keyword>
<evidence type="ECO:0000313" key="2">
    <source>
        <dbReference type="Proteomes" id="UP000646053"/>
    </source>
</evidence>
<dbReference type="Gene3D" id="3.30.700.10">
    <property type="entry name" value="Glycoprotein, Type 4 Pilin"/>
    <property type="match status" value="1"/>
</dbReference>